<keyword evidence="3" id="KW-1185">Reference proteome</keyword>
<sequence>MPDHIRFILRHAAFGFVLAFVFVGMLLAFDVAGLWHLVTHTVEGPIALAVLTVLCGITFGSAQVGYKIMTMADDSDDDKRGRRDGVFTLDAMPVPVRIRSDDPRR</sequence>
<protein>
    <submittedName>
        <fullName evidence="2">Uncharacterized protein</fullName>
    </submittedName>
</protein>
<evidence type="ECO:0000256" key="1">
    <source>
        <dbReference type="SAM" id="Phobius"/>
    </source>
</evidence>
<feature type="transmembrane region" description="Helical" evidence="1">
    <location>
        <begin position="12"/>
        <end position="38"/>
    </location>
</feature>
<reference evidence="2 3" key="1">
    <citation type="submission" date="2018-05" db="EMBL/GenBank/DDBJ databases">
        <title>Genomic Encyclopedia of Type Strains, Phase IV (KMG-IV): sequencing the most valuable type-strain genomes for metagenomic binning, comparative biology and taxonomic classification.</title>
        <authorList>
            <person name="Goeker M."/>
        </authorList>
    </citation>
    <scope>NUCLEOTIDE SEQUENCE [LARGE SCALE GENOMIC DNA]</scope>
    <source>
        <strain evidence="2 3">DSM 16097</strain>
    </source>
</reference>
<dbReference type="RefSeq" id="WP_211315463.1">
    <property type="nucleotide sequence ID" value="NZ_QGGW01000003.1"/>
</dbReference>
<feature type="transmembrane region" description="Helical" evidence="1">
    <location>
        <begin position="44"/>
        <end position="62"/>
    </location>
</feature>
<keyword evidence="1" id="KW-0812">Transmembrane</keyword>
<keyword evidence="1" id="KW-0472">Membrane</keyword>
<evidence type="ECO:0000313" key="3">
    <source>
        <dbReference type="Proteomes" id="UP000245708"/>
    </source>
</evidence>
<name>A0A316H0L8_9RHOB</name>
<gene>
    <name evidence="2" type="ORF">C7455_103138</name>
</gene>
<proteinExistence type="predicted"/>
<evidence type="ECO:0000313" key="2">
    <source>
        <dbReference type="EMBL" id="PWK60940.1"/>
    </source>
</evidence>
<keyword evidence="1" id="KW-1133">Transmembrane helix</keyword>
<organism evidence="2 3">
    <name type="scientific">Roseicyclus mahoneyensis</name>
    <dbReference type="NCBI Taxonomy" id="164332"/>
    <lineage>
        <taxon>Bacteria</taxon>
        <taxon>Pseudomonadati</taxon>
        <taxon>Pseudomonadota</taxon>
        <taxon>Alphaproteobacteria</taxon>
        <taxon>Rhodobacterales</taxon>
        <taxon>Roseobacteraceae</taxon>
        <taxon>Roseicyclus</taxon>
    </lineage>
</organism>
<dbReference type="Proteomes" id="UP000245708">
    <property type="component" value="Unassembled WGS sequence"/>
</dbReference>
<dbReference type="AlphaFoldDB" id="A0A316H0L8"/>
<comment type="caution">
    <text evidence="2">The sequence shown here is derived from an EMBL/GenBank/DDBJ whole genome shotgun (WGS) entry which is preliminary data.</text>
</comment>
<accession>A0A316H0L8</accession>
<dbReference type="EMBL" id="QGGW01000003">
    <property type="protein sequence ID" value="PWK60940.1"/>
    <property type="molecule type" value="Genomic_DNA"/>
</dbReference>